<accession>B7LWQ3</accession>
<dbReference type="AlphaFoldDB" id="B7LWQ3"/>
<gene>
    <name evidence="1" type="ordered locus">EFER_0294</name>
</gene>
<sequence length="47" mass="4983">MIRVSNELLSDEFPAPAGINRCKVELGAERYGVPRASGDKPPAAPDS</sequence>
<dbReference type="Proteomes" id="UP000000745">
    <property type="component" value="Chromosome"/>
</dbReference>
<evidence type="ECO:0000313" key="2">
    <source>
        <dbReference type="Proteomes" id="UP000000745"/>
    </source>
</evidence>
<dbReference type="EMBL" id="CU928158">
    <property type="protein sequence ID" value="CAQ87861.1"/>
    <property type="molecule type" value="Genomic_DNA"/>
</dbReference>
<keyword evidence="2" id="KW-1185">Reference proteome</keyword>
<evidence type="ECO:0000313" key="1">
    <source>
        <dbReference type="EMBL" id="CAQ87861.1"/>
    </source>
</evidence>
<name>B7LWQ3_ESCF3</name>
<proteinExistence type="predicted"/>
<organism evidence="1 2">
    <name type="scientific">Escherichia fergusonii (strain ATCC 35469 / DSM 13698 / CCUG 18766 / IAM 14443 / JCM 21226 / LMG 7866 / NBRC 102419 / NCTC 12128 / CDC 0568-73)</name>
    <dbReference type="NCBI Taxonomy" id="585054"/>
    <lineage>
        <taxon>Bacteria</taxon>
        <taxon>Pseudomonadati</taxon>
        <taxon>Pseudomonadota</taxon>
        <taxon>Gammaproteobacteria</taxon>
        <taxon>Enterobacterales</taxon>
        <taxon>Enterobacteriaceae</taxon>
        <taxon>Escherichia</taxon>
    </lineage>
</organism>
<dbReference type="HOGENOM" id="CLU_3168167_0_0_6"/>
<reference evidence="2" key="1">
    <citation type="journal article" date="2009" name="PLoS Genet.">
        <title>Organised genome dynamics in the Escherichia coli species results in highly diverse adaptive paths.</title>
        <authorList>
            <person name="Touchon M."/>
            <person name="Hoede C."/>
            <person name="Tenaillon O."/>
            <person name="Barbe V."/>
            <person name="Baeriswyl S."/>
            <person name="Bidet P."/>
            <person name="Bingen E."/>
            <person name="Bonacorsi S."/>
            <person name="Bouchier C."/>
            <person name="Bouvet O."/>
            <person name="Calteau A."/>
            <person name="Chiapello H."/>
            <person name="Clermont O."/>
            <person name="Cruveiller S."/>
            <person name="Danchin A."/>
            <person name="Diard M."/>
            <person name="Dossat C."/>
            <person name="Karoui M.E."/>
            <person name="Frapy E."/>
            <person name="Garry L."/>
            <person name="Ghigo J.M."/>
            <person name="Gilles A.M."/>
            <person name="Johnson J."/>
            <person name="Le Bouguenec C."/>
            <person name="Lescat M."/>
            <person name="Mangenot S."/>
            <person name="Martinez-Jehanne V."/>
            <person name="Matic I."/>
            <person name="Nassif X."/>
            <person name="Oztas S."/>
            <person name="Petit M.A."/>
            <person name="Pichon C."/>
            <person name="Rouy Z."/>
            <person name="Ruf C.S."/>
            <person name="Schneider D."/>
            <person name="Tourret J."/>
            <person name="Vacherie B."/>
            <person name="Vallenet D."/>
            <person name="Medigue C."/>
            <person name="Rocha E.P.C."/>
            <person name="Denamur E."/>
        </authorList>
    </citation>
    <scope>NUCLEOTIDE SEQUENCE [LARGE SCALE GENOMIC DNA]</scope>
    <source>
        <strain evidence="2">ATCC 35469 / DSM 13698 / BCRC 15582 / CCUG 18766 / IAM 14443 / JCM 21226 / LMG 7866 / NBRC 102419 / NCTC 12128 / CDC 0568-73</strain>
    </source>
</reference>
<dbReference type="KEGG" id="efe:EFER_0294"/>
<protein>
    <submittedName>
        <fullName evidence="1">Uncharacterized protein</fullName>
    </submittedName>
</protein>